<dbReference type="Pfam" id="PF14214">
    <property type="entry name" value="Helitron_like_N"/>
    <property type="match status" value="1"/>
</dbReference>
<comment type="caution">
    <text evidence="2">The sequence shown here is derived from an EMBL/GenBank/DDBJ whole genome shotgun (WGS) entry which is preliminary data.</text>
</comment>
<protein>
    <recommendedName>
        <fullName evidence="1">Helitron helicase-like domain-containing protein</fullName>
    </recommendedName>
</protein>
<dbReference type="InterPro" id="IPR025476">
    <property type="entry name" value="Helitron_helicase-like"/>
</dbReference>
<dbReference type="EMBL" id="MCGO01000066">
    <property type="protein sequence ID" value="ORY33832.1"/>
    <property type="molecule type" value="Genomic_DNA"/>
</dbReference>
<feature type="non-terminal residue" evidence="2">
    <location>
        <position position="1"/>
    </location>
</feature>
<dbReference type="AlphaFoldDB" id="A0A1Y2BG99"/>
<evidence type="ECO:0000313" key="2">
    <source>
        <dbReference type="EMBL" id="ORY33832.1"/>
    </source>
</evidence>
<evidence type="ECO:0000313" key="3">
    <source>
        <dbReference type="Proteomes" id="UP000193642"/>
    </source>
</evidence>
<keyword evidence="3" id="KW-1185">Reference proteome</keyword>
<organism evidence="2 3">
    <name type="scientific">Rhizoclosmatium globosum</name>
    <dbReference type="NCBI Taxonomy" id="329046"/>
    <lineage>
        <taxon>Eukaryota</taxon>
        <taxon>Fungi</taxon>
        <taxon>Fungi incertae sedis</taxon>
        <taxon>Chytridiomycota</taxon>
        <taxon>Chytridiomycota incertae sedis</taxon>
        <taxon>Chytridiomycetes</taxon>
        <taxon>Chytridiales</taxon>
        <taxon>Chytriomycetaceae</taxon>
        <taxon>Rhizoclosmatium</taxon>
    </lineage>
</organism>
<accession>A0A1Y2BG99</accession>
<dbReference type="STRING" id="329046.A0A1Y2BG99"/>
<reference evidence="2 3" key="1">
    <citation type="submission" date="2016-07" db="EMBL/GenBank/DDBJ databases">
        <title>Pervasive Adenine N6-methylation of Active Genes in Fungi.</title>
        <authorList>
            <consortium name="DOE Joint Genome Institute"/>
            <person name="Mondo S.J."/>
            <person name="Dannebaum R.O."/>
            <person name="Kuo R.C."/>
            <person name="Labutti K."/>
            <person name="Haridas S."/>
            <person name="Kuo A."/>
            <person name="Salamov A."/>
            <person name="Ahrendt S.R."/>
            <person name="Lipzen A."/>
            <person name="Sullivan W."/>
            <person name="Andreopoulos W.B."/>
            <person name="Clum A."/>
            <person name="Lindquist E."/>
            <person name="Daum C."/>
            <person name="Ramamoorthy G.K."/>
            <person name="Gryganskyi A."/>
            <person name="Culley D."/>
            <person name="Magnuson J.K."/>
            <person name="James T.Y."/>
            <person name="O'Malley M.A."/>
            <person name="Stajich J.E."/>
            <person name="Spatafora J.W."/>
            <person name="Visel A."/>
            <person name="Grigoriev I.V."/>
        </authorList>
    </citation>
    <scope>NUCLEOTIDE SEQUENCE [LARGE SCALE GENOMIC DNA]</scope>
    <source>
        <strain evidence="2 3">JEL800</strain>
    </source>
</reference>
<proteinExistence type="predicted"/>
<dbReference type="Proteomes" id="UP000193642">
    <property type="component" value="Unassembled WGS sequence"/>
</dbReference>
<gene>
    <name evidence="2" type="ORF">BCR33DRAFT_643880</name>
</gene>
<evidence type="ECO:0000259" key="1">
    <source>
        <dbReference type="Pfam" id="PF14214"/>
    </source>
</evidence>
<feature type="domain" description="Helitron helicase-like" evidence="1">
    <location>
        <begin position="5"/>
        <end position="196"/>
    </location>
</feature>
<dbReference type="OrthoDB" id="3254930at2759"/>
<feature type="non-terminal residue" evidence="2">
    <location>
        <position position="197"/>
    </location>
</feature>
<name>A0A1Y2BG99_9FUNG</name>
<sequence length="197" mass="22358">LYGSRTFQEDETFLYLVFSLVQIQKVCYGVRPIVTEESFDKFATDLESLDMTAVNELIRRFEIGAETHPTNEEEEFAIQVANKIHASRGLVIGSNHEKNRQKVELFSATRWLGTPSWFLTITFSDLNNPITLSYLGFDYELLMSGIDPGFTARIAAVYGNPVASERAFDFLVKNLIKFLVEHGVLGEIAHYYGTVEE</sequence>